<evidence type="ECO:0000313" key="1">
    <source>
        <dbReference type="EMBL" id="RXH55959.1"/>
    </source>
</evidence>
<proteinExistence type="predicted"/>
<comment type="caution">
    <text evidence="1">The sequence shown here is derived from an EMBL/GenBank/DDBJ whole genome shotgun (WGS) entry which is preliminary data.</text>
</comment>
<accession>A0A4Q0T218</accession>
<keyword evidence="2" id="KW-1185">Reference proteome</keyword>
<reference evidence="1 2" key="1">
    <citation type="submission" date="2018-11" db="EMBL/GenBank/DDBJ databases">
        <authorList>
            <person name="Mardanov A.V."/>
            <person name="Ravin N.V."/>
            <person name="Dedysh S.N."/>
        </authorList>
    </citation>
    <scope>NUCLEOTIDE SEQUENCE [LARGE SCALE GENOMIC DNA]</scope>
    <source>
        <strain evidence="1 2">AF10</strain>
    </source>
</reference>
<name>A0A4Q0T218_9BACT</name>
<dbReference type="Proteomes" id="UP000289437">
    <property type="component" value="Unassembled WGS sequence"/>
</dbReference>
<gene>
    <name evidence="1" type="ORF">GRAN_2816</name>
</gene>
<dbReference type="EMBL" id="RDSM01000002">
    <property type="protein sequence ID" value="RXH55959.1"/>
    <property type="molecule type" value="Genomic_DNA"/>
</dbReference>
<sequence length="40" mass="4380">MDISHADGADAEQLNVILWQDAMGDKAVPVLLKQNEKEEG</sequence>
<dbReference type="AlphaFoldDB" id="A0A4Q0T218"/>
<organism evidence="1 2">
    <name type="scientific">Granulicella sibirica</name>
    <dbReference type="NCBI Taxonomy" id="2479048"/>
    <lineage>
        <taxon>Bacteria</taxon>
        <taxon>Pseudomonadati</taxon>
        <taxon>Acidobacteriota</taxon>
        <taxon>Terriglobia</taxon>
        <taxon>Terriglobales</taxon>
        <taxon>Acidobacteriaceae</taxon>
        <taxon>Granulicella</taxon>
    </lineage>
</organism>
<evidence type="ECO:0000313" key="2">
    <source>
        <dbReference type="Proteomes" id="UP000289437"/>
    </source>
</evidence>
<reference evidence="2" key="2">
    <citation type="submission" date="2019-02" db="EMBL/GenBank/DDBJ databases">
        <title>Granulicella sibirica sp. nov., a psychrotolerant acidobacterium isolated from an organic soil layer in forested tundra, West Siberia.</title>
        <authorList>
            <person name="Oshkin I.Y."/>
            <person name="Kulichevskaya I.S."/>
            <person name="Rijpstra W.I.C."/>
            <person name="Sinninghe Damste J.S."/>
            <person name="Rakitin A.L."/>
            <person name="Ravin N.V."/>
            <person name="Dedysh S.N."/>
        </authorList>
    </citation>
    <scope>NUCLEOTIDE SEQUENCE [LARGE SCALE GENOMIC DNA]</scope>
    <source>
        <strain evidence="2">AF10</strain>
    </source>
</reference>
<protein>
    <submittedName>
        <fullName evidence="1">Uncharacterized protein</fullName>
    </submittedName>
</protein>